<proteinExistence type="predicted"/>
<dbReference type="EMBL" id="BAAANB010000021">
    <property type="protein sequence ID" value="GAA2037368.1"/>
    <property type="molecule type" value="Genomic_DNA"/>
</dbReference>
<dbReference type="Proteomes" id="UP001501285">
    <property type="component" value="Unassembled WGS sequence"/>
</dbReference>
<evidence type="ECO:0008006" key="3">
    <source>
        <dbReference type="Google" id="ProtNLM"/>
    </source>
</evidence>
<name>A0ABN2UHN7_9MICO</name>
<gene>
    <name evidence="1" type="ORF">GCM10009740_31460</name>
</gene>
<keyword evidence="2" id="KW-1185">Reference proteome</keyword>
<protein>
    <recommendedName>
        <fullName evidence="3">Head-to-tail adaptor</fullName>
    </recommendedName>
</protein>
<evidence type="ECO:0000313" key="2">
    <source>
        <dbReference type="Proteomes" id="UP001501285"/>
    </source>
</evidence>
<accession>A0ABN2UHN7</accession>
<comment type="caution">
    <text evidence="1">The sequence shown here is derived from an EMBL/GenBank/DDBJ whole genome shotgun (WGS) entry which is preliminary data.</text>
</comment>
<dbReference type="RefSeq" id="WP_343993034.1">
    <property type="nucleotide sequence ID" value="NZ_BAAANB010000021.1"/>
</dbReference>
<sequence>MLVYATPEDLAPWTGATVPDNAEQLLRVASGLVADATITAWYTADASGLPTSTPIAQAFKDATCAHAAAMATAKVDPAGGAAVGVGAAVRKKVGSAEVEYAGAADAAAARSRLVDTLCPEAVRILRAAGLTPSGLG</sequence>
<reference evidence="1 2" key="1">
    <citation type="journal article" date="2019" name="Int. J. Syst. Evol. Microbiol.">
        <title>The Global Catalogue of Microorganisms (GCM) 10K type strain sequencing project: providing services to taxonomists for standard genome sequencing and annotation.</title>
        <authorList>
            <consortium name="The Broad Institute Genomics Platform"/>
            <consortium name="The Broad Institute Genome Sequencing Center for Infectious Disease"/>
            <person name="Wu L."/>
            <person name="Ma J."/>
        </authorList>
    </citation>
    <scope>NUCLEOTIDE SEQUENCE [LARGE SCALE GENOMIC DNA]</scope>
    <source>
        <strain evidence="1 2">JCM 14283</strain>
    </source>
</reference>
<organism evidence="1 2">
    <name type="scientific">Terrabacter terrae</name>
    <dbReference type="NCBI Taxonomy" id="318434"/>
    <lineage>
        <taxon>Bacteria</taxon>
        <taxon>Bacillati</taxon>
        <taxon>Actinomycetota</taxon>
        <taxon>Actinomycetes</taxon>
        <taxon>Micrococcales</taxon>
        <taxon>Intrasporangiaceae</taxon>
        <taxon>Terrabacter</taxon>
    </lineage>
</organism>
<evidence type="ECO:0000313" key="1">
    <source>
        <dbReference type="EMBL" id="GAA2037368.1"/>
    </source>
</evidence>